<reference evidence="1" key="1">
    <citation type="submission" date="2022-04" db="EMBL/GenBank/DDBJ databases">
        <title>Genome of the entomopathogenic fungus Entomophthora muscae.</title>
        <authorList>
            <person name="Elya C."/>
            <person name="Lovett B.R."/>
            <person name="Lee E."/>
            <person name="Macias A.M."/>
            <person name="Hajek A.E."/>
            <person name="De Bivort B.L."/>
            <person name="Kasson M.T."/>
            <person name="De Fine Licht H.H."/>
            <person name="Stajich J.E."/>
        </authorList>
    </citation>
    <scope>NUCLEOTIDE SEQUENCE</scope>
    <source>
        <strain evidence="1">Berkeley</strain>
    </source>
</reference>
<keyword evidence="2" id="KW-1185">Reference proteome</keyword>
<name>A0ACC2TY08_9FUNG</name>
<sequence>MSLSTVTSSSGESSPAPLIQEKKQKATKKKATTPEQREKARIRKQNHRKREPLINKLNDLNARVRRICKKRFGNVIDAWVKGECERRLRKRNYNYLLIKPYTDKMQCFQQVDTPASGSSTPQSPTPRGWQDISTDEQEAVLGLLRFAGTFNNNSPLSAN</sequence>
<proteinExistence type="predicted"/>
<accession>A0ACC2TY08</accession>
<comment type="caution">
    <text evidence="1">The sequence shown here is derived from an EMBL/GenBank/DDBJ whole genome shotgun (WGS) entry which is preliminary data.</text>
</comment>
<dbReference type="EMBL" id="QTSX02001732">
    <property type="protein sequence ID" value="KAJ9079443.1"/>
    <property type="molecule type" value="Genomic_DNA"/>
</dbReference>
<evidence type="ECO:0000313" key="1">
    <source>
        <dbReference type="EMBL" id="KAJ9079443.1"/>
    </source>
</evidence>
<gene>
    <name evidence="1" type="ORF">DSO57_1035397</name>
</gene>
<evidence type="ECO:0000313" key="2">
    <source>
        <dbReference type="Proteomes" id="UP001165960"/>
    </source>
</evidence>
<dbReference type="Proteomes" id="UP001165960">
    <property type="component" value="Unassembled WGS sequence"/>
</dbReference>
<organism evidence="1 2">
    <name type="scientific">Entomophthora muscae</name>
    <dbReference type="NCBI Taxonomy" id="34485"/>
    <lineage>
        <taxon>Eukaryota</taxon>
        <taxon>Fungi</taxon>
        <taxon>Fungi incertae sedis</taxon>
        <taxon>Zoopagomycota</taxon>
        <taxon>Entomophthoromycotina</taxon>
        <taxon>Entomophthoromycetes</taxon>
        <taxon>Entomophthorales</taxon>
        <taxon>Entomophthoraceae</taxon>
        <taxon>Entomophthora</taxon>
    </lineage>
</organism>
<protein>
    <submittedName>
        <fullName evidence="1">Uncharacterized protein</fullName>
    </submittedName>
</protein>